<dbReference type="OrthoDB" id="9800390at2"/>
<dbReference type="Proteomes" id="UP000001661">
    <property type="component" value="Chromosome"/>
</dbReference>
<evidence type="ECO:0000259" key="1">
    <source>
        <dbReference type="Pfam" id="PF07085"/>
    </source>
</evidence>
<dbReference type="eggNOG" id="COG4109">
    <property type="taxonomic scope" value="Bacteria"/>
</dbReference>
<name>D9QV14_ACEAZ</name>
<evidence type="ECO:0000313" key="3">
    <source>
        <dbReference type="Proteomes" id="UP000001661"/>
    </source>
</evidence>
<feature type="domain" description="DRTGG" evidence="1">
    <location>
        <begin position="5"/>
        <end position="105"/>
    </location>
</feature>
<keyword evidence="3" id="KW-1185">Reference proteome</keyword>
<protein>
    <submittedName>
        <fullName evidence="2">DRTGG domain protein</fullName>
    </submittedName>
</protein>
<organism evidence="2 3">
    <name type="scientific">Acetohalobium arabaticum (strain ATCC 49924 / DSM 5501 / Z-7288)</name>
    <dbReference type="NCBI Taxonomy" id="574087"/>
    <lineage>
        <taxon>Bacteria</taxon>
        <taxon>Bacillati</taxon>
        <taxon>Bacillota</taxon>
        <taxon>Clostridia</taxon>
        <taxon>Halanaerobiales</taxon>
        <taxon>Halobacteroidaceae</taxon>
        <taxon>Acetohalobium</taxon>
    </lineage>
</organism>
<evidence type="ECO:0000313" key="2">
    <source>
        <dbReference type="EMBL" id="ADL12073.1"/>
    </source>
</evidence>
<dbReference type="KEGG" id="aar:Acear_0530"/>
<dbReference type="EMBL" id="CP002105">
    <property type="protein sequence ID" value="ADL12073.1"/>
    <property type="molecule type" value="Genomic_DNA"/>
</dbReference>
<dbReference type="SUPFAM" id="SSF75138">
    <property type="entry name" value="HprK N-terminal domain-like"/>
    <property type="match status" value="1"/>
</dbReference>
<dbReference type="STRING" id="574087.Acear_0530"/>
<dbReference type="Gene3D" id="3.40.1390.20">
    <property type="entry name" value="HprK N-terminal domain-like"/>
    <property type="match status" value="1"/>
</dbReference>
<dbReference type="RefSeq" id="WP_013277519.1">
    <property type="nucleotide sequence ID" value="NC_014378.1"/>
</dbReference>
<dbReference type="InterPro" id="IPR028979">
    <property type="entry name" value="Ser_kin/Pase_Hpr-like_N_sf"/>
</dbReference>
<gene>
    <name evidence="2" type="ordered locus">Acear_0530</name>
</gene>
<dbReference type="AlphaFoldDB" id="D9QV14"/>
<reference evidence="2 3" key="1">
    <citation type="journal article" date="2010" name="Stand. Genomic Sci.">
        <title>Complete genome sequence of Acetohalobium arabaticum type strain (Z-7288).</title>
        <authorList>
            <person name="Sikorski J."/>
            <person name="Lapidus A."/>
            <person name="Chertkov O."/>
            <person name="Lucas S."/>
            <person name="Copeland A."/>
            <person name="Glavina Del Rio T."/>
            <person name="Nolan M."/>
            <person name="Tice H."/>
            <person name="Cheng J.F."/>
            <person name="Han C."/>
            <person name="Brambilla E."/>
            <person name="Pitluck S."/>
            <person name="Liolios K."/>
            <person name="Ivanova N."/>
            <person name="Mavromatis K."/>
            <person name="Mikhailova N."/>
            <person name="Pati A."/>
            <person name="Bruce D."/>
            <person name="Detter C."/>
            <person name="Tapia R."/>
            <person name="Goodwin L."/>
            <person name="Chen A."/>
            <person name="Palaniappan K."/>
            <person name="Land M."/>
            <person name="Hauser L."/>
            <person name="Chang Y.J."/>
            <person name="Jeffries C.D."/>
            <person name="Rohde M."/>
            <person name="Goker M."/>
            <person name="Spring S."/>
            <person name="Woyke T."/>
            <person name="Bristow J."/>
            <person name="Eisen J.A."/>
            <person name="Markowitz V."/>
            <person name="Hugenholtz P."/>
            <person name="Kyrpides N.C."/>
            <person name="Klenk H.P."/>
        </authorList>
    </citation>
    <scope>NUCLEOTIDE SEQUENCE [LARGE SCALE GENOMIC DNA]</scope>
    <source>
        <strain evidence="3">ATCC 49924 / DSM 5501 / Z-7288</strain>
    </source>
</reference>
<dbReference type="Pfam" id="PF07085">
    <property type="entry name" value="DRTGG"/>
    <property type="match status" value="1"/>
</dbReference>
<accession>D9QV14</accession>
<sequence length="119" mass="13122">MKLKDIKEAIDAEIVYGDTKLDLDIVTACGADLMSDVLTFTEENTLLLTGLTKPQVIRTADMLNLAAIVFVRGKNPNKETIKLAQKNNIALLSTDYSLYKACGLLYRAGLAEEEIKEEV</sequence>
<proteinExistence type="predicted"/>
<dbReference type="InterPro" id="IPR010766">
    <property type="entry name" value="DRTGG"/>
</dbReference>
<dbReference type="HOGENOM" id="CLU_140224_0_0_9"/>